<dbReference type="AlphaFoldDB" id="A0A1U7LQ89"/>
<evidence type="ECO:0000313" key="3">
    <source>
        <dbReference type="Proteomes" id="UP000186594"/>
    </source>
</evidence>
<protein>
    <submittedName>
        <fullName evidence="2">Uncharacterized protein</fullName>
    </submittedName>
</protein>
<reference evidence="2 3" key="1">
    <citation type="submission" date="2016-04" db="EMBL/GenBank/DDBJ databases">
        <title>Evolutionary innovation and constraint leading to complex multicellularity in the Ascomycota.</title>
        <authorList>
            <person name="Cisse O."/>
            <person name="Nguyen A."/>
            <person name="Hewitt D.A."/>
            <person name="Jedd G."/>
            <person name="Stajich J.E."/>
        </authorList>
    </citation>
    <scope>NUCLEOTIDE SEQUENCE [LARGE SCALE GENOMIC DNA]</scope>
    <source>
        <strain evidence="2 3">DAH-3</strain>
    </source>
</reference>
<gene>
    <name evidence="2" type="ORF">NEOLI_002948</name>
</gene>
<comment type="caution">
    <text evidence="2">The sequence shown here is derived from an EMBL/GenBank/DDBJ whole genome shotgun (WGS) entry which is preliminary data.</text>
</comment>
<feature type="region of interest" description="Disordered" evidence="1">
    <location>
        <begin position="227"/>
        <end position="254"/>
    </location>
</feature>
<evidence type="ECO:0000256" key="1">
    <source>
        <dbReference type="SAM" id="MobiDB-lite"/>
    </source>
</evidence>
<dbReference type="Proteomes" id="UP000186594">
    <property type="component" value="Unassembled WGS sequence"/>
</dbReference>
<name>A0A1U7LQ89_NEOID</name>
<evidence type="ECO:0000313" key="2">
    <source>
        <dbReference type="EMBL" id="OLL24712.1"/>
    </source>
</evidence>
<keyword evidence="3" id="KW-1185">Reference proteome</keyword>
<accession>A0A1U7LQ89</accession>
<proteinExistence type="predicted"/>
<dbReference type="EMBL" id="LXFE01000663">
    <property type="protein sequence ID" value="OLL24712.1"/>
    <property type="molecule type" value="Genomic_DNA"/>
</dbReference>
<sequence length="377" mass="42276">MLDSRDHGDWVMSIVPLLPRLCSVIVSTGSSHIAFLLLYPFTRSLLAEGRSRWPEILTRTPSILLARQTVLAFQVQSCYNSEIMAELQNSCRLWKWKLDRGKTWAVFPGFYKTSISSSETIPRVPMTDIAESGSRSRYPAIPPRSSSLSRVPRLFNNRYMSSPSSSLRSMSLASTGTSLCSDCEVHHKNNGTSMTPSPPPQKLRRRFTDLPRIETKIPSSLGLNDRMLKRNSSRASPSPRREVSPMKSLVRSRAPSSQIFERDVAYQQPMSFVPRPDLKRAVSMPVQPTQPTISYHPPKLSLRALPQMSSTIVSAAAVRAATDELFKEAEEVLKKIAGEARIIRAKVKTLNQHESAHATSGFRRLWRVTVAAFLRPS</sequence>
<organism evidence="2 3">
    <name type="scientific">Neolecta irregularis (strain DAH-3)</name>
    <dbReference type="NCBI Taxonomy" id="1198029"/>
    <lineage>
        <taxon>Eukaryota</taxon>
        <taxon>Fungi</taxon>
        <taxon>Dikarya</taxon>
        <taxon>Ascomycota</taxon>
        <taxon>Taphrinomycotina</taxon>
        <taxon>Neolectales</taxon>
        <taxon>Neolectaceae</taxon>
        <taxon>Neolecta</taxon>
    </lineage>
</organism>